<feature type="non-terminal residue" evidence="16">
    <location>
        <position position="331"/>
    </location>
</feature>
<evidence type="ECO:0000256" key="2">
    <source>
        <dbReference type="ARBA" id="ARBA00006403"/>
    </source>
</evidence>
<dbReference type="FunFam" id="1.10.10.10:FF:000057">
    <property type="entry name" value="Heat shock transcription factor 1"/>
    <property type="match status" value="1"/>
</dbReference>
<keyword evidence="17" id="KW-1185">Reference proteome</keyword>
<evidence type="ECO:0000256" key="9">
    <source>
        <dbReference type="ARBA" id="ARBA00023242"/>
    </source>
</evidence>
<dbReference type="OrthoDB" id="60033at2759"/>
<evidence type="ECO:0000256" key="3">
    <source>
        <dbReference type="ARBA" id="ARBA00022553"/>
    </source>
</evidence>
<evidence type="ECO:0000256" key="12">
    <source>
        <dbReference type="RuleBase" id="RU004020"/>
    </source>
</evidence>
<feature type="compositionally biased region" description="Polar residues" evidence="14">
    <location>
        <begin position="279"/>
        <end position="295"/>
    </location>
</feature>
<dbReference type="SMART" id="SM00415">
    <property type="entry name" value="HSF"/>
    <property type="match status" value="1"/>
</dbReference>
<keyword evidence="8" id="KW-0804">Transcription</keyword>
<name>S8EJ30_9LAMI</name>
<evidence type="ECO:0000256" key="1">
    <source>
        <dbReference type="ARBA" id="ARBA00004123"/>
    </source>
</evidence>
<feature type="compositionally biased region" description="Acidic residues" evidence="14">
    <location>
        <begin position="261"/>
        <end position="270"/>
    </location>
</feature>
<evidence type="ECO:0000256" key="11">
    <source>
        <dbReference type="ARBA" id="ARBA00081483"/>
    </source>
</evidence>
<evidence type="ECO:0000256" key="4">
    <source>
        <dbReference type="ARBA" id="ARBA00023015"/>
    </source>
</evidence>
<keyword evidence="7" id="KW-0010">Activator</keyword>
<dbReference type="InterPro" id="IPR036388">
    <property type="entry name" value="WH-like_DNA-bd_sf"/>
</dbReference>
<comment type="caution">
    <text evidence="16">The sequence shown here is derived from an EMBL/GenBank/DDBJ whole genome shotgun (WGS) entry which is preliminary data.</text>
</comment>
<keyword evidence="4" id="KW-0805">Transcription regulation</keyword>
<dbReference type="Pfam" id="PF00447">
    <property type="entry name" value="HSF_DNA-bind"/>
    <property type="match status" value="1"/>
</dbReference>
<evidence type="ECO:0000256" key="13">
    <source>
        <dbReference type="SAM" id="Coils"/>
    </source>
</evidence>
<evidence type="ECO:0000256" key="10">
    <source>
        <dbReference type="ARBA" id="ARBA00055747"/>
    </source>
</evidence>
<evidence type="ECO:0000259" key="15">
    <source>
        <dbReference type="PROSITE" id="PS00434"/>
    </source>
</evidence>
<keyword evidence="3" id="KW-0597">Phosphoprotein</keyword>
<dbReference type="EMBL" id="AUSU01000768">
    <property type="protein sequence ID" value="EPS72622.1"/>
    <property type="molecule type" value="Genomic_DNA"/>
</dbReference>
<comment type="subcellular location">
    <subcellularLocation>
        <location evidence="1">Nucleus</location>
    </subcellularLocation>
</comment>
<dbReference type="Gene3D" id="1.10.10.10">
    <property type="entry name" value="Winged helix-like DNA-binding domain superfamily/Winged helix DNA-binding domain"/>
    <property type="match status" value="1"/>
</dbReference>
<evidence type="ECO:0000256" key="6">
    <source>
        <dbReference type="ARBA" id="ARBA00023125"/>
    </source>
</evidence>
<dbReference type="PANTHER" id="PTHR10015:SF377">
    <property type="entry name" value="HEAT STRESS TRANSCRIPTION FACTOR A-5"/>
    <property type="match status" value="1"/>
</dbReference>
<keyword evidence="6" id="KW-0238">DNA-binding</keyword>
<dbReference type="Proteomes" id="UP000015453">
    <property type="component" value="Unassembled WGS sequence"/>
</dbReference>
<feature type="coiled-coil region" evidence="13">
    <location>
        <begin position="130"/>
        <end position="164"/>
    </location>
</feature>
<dbReference type="PRINTS" id="PR00056">
    <property type="entry name" value="HSFDOMAIN"/>
</dbReference>
<evidence type="ECO:0000256" key="14">
    <source>
        <dbReference type="SAM" id="MobiDB-lite"/>
    </source>
</evidence>
<feature type="region of interest" description="Disordered" evidence="14">
    <location>
        <begin position="232"/>
        <end position="310"/>
    </location>
</feature>
<dbReference type="GO" id="GO:0034605">
    <property type="term" value="P:cellular response to heat"/>
    <property type="evidence" value="ECO:0007669"/>
    <property type="project" value="TreeGrafter"/>
</dbReference>
<keyword evidence="9" id="KW-0539">Nucleus</keyword>
<gene>
    <name evidence="16" type="ORF">M569_02138</name>
</gene>
<keyword evidence="5" id="KW-0346">Stress response</keyword>
<dbReference type="GO" id="GO:0003700">
    <property type="term" value="F:DNA-binding transcription factor activity"/>
    <property type="evidence" value="ECO:0007669"/>
    <property type="project" value="InterPro"/>
</dbReference>
<evidence type="ECO:0000256" key="8">
    <source>
        <dbReference type="ARBA" id="ARBA00023163"/>
    </source>
</evidence>
<feature type="domain" description="HSF-type DNA-binding" evidence="15">
    <location>
        <begin position="56"/>
        <end position="80"/>
    </location>
</feature>
<evidence type="ECO:0000256" key="5">
    <source>
        <dbReference type="ARBA" id="ARBA00023016"/>
    </source>
</evidence>
<dbReference type="AlphaFoldDB" id="S8EJ30"/>
<evidence type="ECO:0000256" key="7">
    <source>
        <dbReference type="ARBA" id="ARBA00023159"/>
    </source>
</evidence>
<dbReference type="InterPro" id="IPR036390">
    <property type="entry name" value="WH_DNA-bd_sf"/>
</dbReference>
<comment type="similarity">
    <text evidence="2 12">Belongs to the HSF family.</text>
</comment>
<dbReference type="PROSITE" id="PS00434">
    <property type="entry name" value="HSF_DOMAIN"/>
    <property type="match status" value="1"/>
</dbReference>
<sequence>DGGVVGGSGSGGGPAPFLVKTYEMVDDSTTDDIVSWSGSRKSFVVWNPPEFARLLLPSYFKHSNFSSFIRQLNTYGFKKIDPERWEFANEDFVQGQKHLLKHIHRRKPIHSHSAVSSVVDPERVAFHEEIDKLSKQKTVLQGNLARYKESQSTARLQLETLNQRISFMEQKQEHLLSFLEKAVQNPGFVEQLTQKLESMEFLVYNKKRRIPQADDPPQQDLCNTLTLELSDSGSDINNNEDGRAAPSDSGASFNLHSVESQESDEEEEDDRVSCLLNLTLASSSVEPTKTHNPMESSSPPPPPPPLRVNDVFWEQFLTERPGGSDNEEAYS</sequence>
<evidence type="ECO:0000313" key="16">
    <source>
        <dbReference type="EMBL" id="EPS72622.1"/>
    </source>
</evidence>
<dbReference type="PANTHER" id="PTHR10015">
    <property type="entry name" value="HEAT SHOCK TRANSCRIPTION FACTOR"/>
    <property type="match status" value="1"/>
</dbReference>
<feature type="non-terminal residue" evidence="16">
    <location>
        <position position="1"/>
    </location>
</feature>
<reference evidence="16 17" key="1">
    <citation type="journal article" date="2013" name="BMC Genomics">
        <title>The miniature genome of a carnivorous plant Genlisea aurea contains a low number of genes and short non-coding sequences.</title>
        <authorList>
            <person name="Leushkin E.V."/>
            <person name="Sutormin R.A."/>
            <person name="Nabieva E.R."/>
            <person name="Penin A.A."/>
            <person name="Kondrashov A.S."/>
            <person name="Logacheva M.D."/>
        </authorList>
    </citation>
    <scope>NUCLEOTIDE SEQUENCE [LARGE SCALE GENOMIC DNA]</scope>
</reference>
<dbReference type="GO" id="GO:0005634">
    <property type="term" value="C:nucleus"/>
    <property type="evidence" value="ECO:0007669"/>
    <property type="project" value="UniProtKB-SubCell"/>
</dbReference>
<comment type="function">
    <text evidence="10">DNA-binding protein that specifically binds heat shock promoter elements (HSE) and activates transcription.</text>
</comment>
<evidence type="ECO:0000313" key="17">
    <source>
        <dbReference type="Proteomes" id="UP000015453"/>
    </source>
</evidence>
<dbReference type="InterPro" id="IPR000232">
    <property type="entry name" value="HSF_DNA-bd"/>
</dbReference>
<keyword evidence="13" id="KW-0175">Coiled coil</keyword>
<dbReference type="GO" id="GO:0006357">
    <property type="term" value="P:regulation of transcription by RNA polymerase II"/>
    <property type="evidence" value="ECO:0007669"/>
    <property type="project" value="TreeGrafter"/>
</dbReference>
<organism evidence="16 17">
    <name type="scientific">Genlisea aurea</name>
    <dbReference type="NCBI Taxonomy" id="192259"/>
    <lineage>
        <taxon>Eukaryota</taxon>
        <taxon>Viridiplantae</taxon>
        <taxon>Streptophyta</taxon>
        <taxon>Embryophyta</taxon>
        <taxon>Tracheophyta</taxon>
        <taxon>Spermatophyta</taxon>
        <taxon>Magnoliopsida</taxon>
        <taxon>eudicotyledons</taxon>
        <taxon>Gunneridae</taxon>
        <taxon>Pentapetalae</taxon>
        <taxon>asterids</taxon>
        <taxon>lamiids</taxon>
        <taxon>Lamiales</taxon>
        <taxon>Lentibulariaceae</taxon>
        <taxon>Genlisea</taxon>
    </lineage>
</organism>
<dbReference type="SUPFAM" id="SSF46785">
    <property type="entry name" value="Winged helix' DNA-binding domain"/>
    <property type="match status" value="1"/>
</dbReference>
<dbReference type="GO" id="GO:0000978">
    <property type="term" value="F:RNA polymerase II cis-regulatory region sequence-specific DNA binding"/>
    <property type="evidence" value="ECO:0007669"/>
    <property type="project" value="TreeGrafter"/>
</dbReference>
<proteinExistence type="inferred from homology"/>
<accession>S8EJ30</accession>
<protein>
    <recommendedName>
        <fullName evidence="11">Heat stress transcription factor</fullName>
    </recommendedName>
</protein>